<dbReference type="Pfam" id="PF00266">
    <property type="entry name" value="Aminotran_5"/>
    <property type="match status" value="1"/>
</dbReference>
<name>A0A3B0TPR0_9ZZZZ</name>
<dbReference type="AlphaFoldDB" id="A0A3B0TPR0"/>
<dbReference type="Gene3D" id="3.90.1150.10">
    <property type="entry name" value="Aspartate Aminotransferase, domain 1"/>
    <property type="match status" value="1"/>
</dbReference>
<dbReference type="InterPro" id="IPR000192">
    <property type="entry name" value="Aminotrans_V_dom"/>
</dbReference>
<evidence type="ECO:0000313" key="2">
    <source>
        <dbReference type="EMBL" id="VAW09046.1"/>
    </source>
</evidence>
<dbReference type="EC" id="2.8.1.7" evidence="2"/>
<dbReference type="InterPro" id="IPR015424">
    <property type="entry name" value="PyrdxlP-dep_Trfase"/>
</dbReference>
<dbReference type="Gene3D" id="3.40.640.10">
    <property type="entry name" value="Type I PLP-dependent aspartate aminotransferase-like (Major domain)"/>
    <property type="match status" value="1"/>
</dbReference>
<dbReference type="SUPFAM" id="SSF53383">
    <property type="entry name" value="PLP-dependent transferases"/>
    <property type="match status" value="1"/>
</dbReference>
<evidence type="ECO:0000259" key="1">
    <source>
        <dbReference type="Pfam" id="PF00266"/>
    </source>
</evidence>
<protein>
    <submittedName>
        <fullName evidence="2">Cysteine desulfurase</fullName>
        <ecNumber evidence="2">2.8.1.7</ecNumber>
    </submittedName>
</protein>
<accession>A0A3B0TPR0</accession>
<organism evidence="2">
    <name type="scientific">hydrothermal vent metagenome</name>
    <dbReference type="NCBI Taxonomy" id="652676"/>
    <lineage>
        <taxon>unclassified sequences</taxon>
        <taxon>metagenomes</taxon>
        <taxon>ecological metagenomes</taxon>
    </lineage>
</organism>
<dbReference type="PANTHER" id="PTHR43586:SF21">
    <property type="entry name" value="PYRIDOXAL PHOSPHATE (PLP)-DEPENDENT ASPARTATE AMINOTRANSFERASE SUPERFAMILY"/>
    <property type="match status" value="1"/>
</dbReference>
<dbReference type="InterPro" id="IPR015421">
    <property type="entry name" value="PyrdxlP-dep_Trfase_major"/>
</dbReference>
<dbReference type="GO" id="GO:0031071">
    <property type="term" value="F:cysteine desulfurase activity"/>
    <property type="evidence" value="ECO:0007669"/>
    <property type="project" value="UniProtKB-EC"/>
</dbReference>
<dbReference type="PANTHER" id="PTHR43586">
    <property type="entry name" value="CYSTEINE DESULFURASE"/>
    <property type="match status" value="1"/>
</dbReference>
<gene>
    <name evidence="2" type="ORF">MNBD_ACTINO02-2642</name>
</gene>
<dbReference type="EMBL" id="UOEK01000519">
    <property type="protein sequence ID" value="VAW09046.1"/>
    <property type="molecule type" value="Genomic_DNA"/>
</dbReference>
<sequence length="404" mass="43722">MFDVQFARSLFPAFEKEPTSTWGFFENAGGSYLPASVLDRYTEFLTDFKVQPYGNNPMARRAGDAMDEGRETLAAMLGVPIDRLTIGPSTTQNLNTLSHGLARLVGPGDEVVVTDQDHEANIGCWVRLCEVTGATLRWWHVDPATGLLDPADLDGVLSNNTAIVAMTHVSNLAAVENPVNKIAKRVHAVQGYFIVDGVSAAPHIWPDVETTGADAYTFSLYKTYAPHLGAMVCSDRLLETIAPQAHFFNAKTPWKRLDAAGPDHAAIGAIVGLGEFFDTLATHHGIIEDDRSARSRAVSALMHNYETMIAAPLVNLLVDLNIRVIGTADHPDKVANFALAPTAVSAQEIVDRLETVKIAAKADHFYAARLATACGTERVARISFAHYNTAEEVARITDTLVGVT</sequence>
<keyword evidence="2" id="KW-0808">Transferase</keyword>
<reference evidence="2" key="1">
    <citation type="submission" date="2018-06" db="EMBL/GenBank/DDBJ databases">
        <authorList>
            <person name="Zhirakovskaya E."/>
        </authorList>
    </citation>
    <scope>NUCLEOTIDE SEQUENCE</scope>
</reference>
<proteinExistence type="predicted"/>
<feature type="domain" description="Aminotransferase class V" evidence="1">
    <location>
        <begin position="24"/>
        <end position="395"/>
    </location>
</feature>
<dbReference type="InterPro" id="IPR015422">
    <property type="entry name" value="PyrdxlP-dep_Trfase_small"/>
</dbReference>